<dbReference type="Proteomes" id="UP000004893">
    <property type="component" value="Unassembled WGS sequence"/>
</dbReference>
<dbReference type="Gene3D" id="3.30.2320.30">
    <property type="entry name" value="ATP synthase, E subunit, C-terminal"/>
    <property type="match status" value="1"/>
</dbReference>
<dbReference type="EMBL" id="ABYI02000022">
    <property type="protein sequence ID" value="EEG74127.1"/>
    <property type="molecule type" value="Genomic_DNA"/>
</dbReference>
<accession>C0C1W3</accession>
<name>C0C1W3_9FIRM</name>
<keyword evidence="2" id="KW-1185">Reference proteome</keyword>
<evidence type="ECO:0000313" key="2">
    <source>
        <dbReference type="Proteomes" id="UP000004893"/>
    </source>
</evidence>
<evidence type="ECO:0008006" key="3">
    <source>
        <dbReference type="Google" id="ProtNLM"/>
    </source>
</evidence>
<protein>
    <recommendedName>
        <fullName evidence="3">ATP synthase, subunit E</fullName>
    </recommendedName>
</protein>
<dbReference type="AlphaFoldDB" id="C0C1W3"/>
<reference evidence="1" key="2">
    <citation type="submission" date="2013-06" db="EMBL/GenBank/DDBJ databases">
        <title>Draft genome sequence of Clostridium hylemonae (DSM 15053).</title>
        <authorList>
            <person name="Sudarsanam P."/>
            <person name="Ley R."/>
            <person name="Guruge J."/>
            <person name="Turnbaugh P.J."/>
            <person name="Mahowald M."/>
            <person name="Liep D."/>
            <person name="Gordon J."/>
        </authorList>
    </citation>
    <scope>NUCLEOTIDE SEQUENCE</scope>
    <source>
        <strain evidence="1">DSM 15053</strain>
    </source>
</reference>
<dbReference type="eggNOG" id="COG1390">
    <property type="taxonomic scope" value="Bacteria"/>
</dbReference>
<comment type="caution">
    <text evidence="1">The sequence shown here is derived from an EMBL/GenBank/DDBJ whole genome shotgun (WGS) entry which is preliminary data.</text>
</comment>
<proteinExistence type="predicted"/>
<dbReference type="HOGENOM" id="CLU_114404_0_0_9"/>
<dbReference type="STRING" id="553973.CLOHYLEM_06134"/>
<reference evidence="1" key="1">
    <citation type="submission" date="2009-02" db="EMBL/GenBank/DDBJ databases">
        <authorList>
            <person name="Fulton L."/>
            <person name="Clifton S."/>
            <person name="Fulton B."/>
            <person name="Xu J."/>
            <person name="Minx P."/>
            <person name="Pepin K.H."/>
            <person name="Johnson M."/>
            <person name="Bhonagiri V."/>
            <person name="Nash W.E."/>
            <person name="Mardis E.R."/>
            <person name="Wilson R.K."/>
        </authorList>
    </citation>
    <scope>NUCLEOTIDE SEQUENCE [LARGE SCALE GENOMIC DNA]</scope>
    <source>
        <strain evidence="1">DSM 15053</strain>
    </source>
</reference>
<dbReference type="SUPFAM" id="SSF160527">
    <property type="entry name" value="V-type ATPase subunit E-like"/>
    <property type="match status" value="1"/>
</dbReference>
<gene>
    <name evidence="1" type="ORF">CLOHYLEM_06134</name>
</gene>
<organism evidence="1 2">
    <name type="scientific">[Clostridium] hylemonae DSM 15053</name>
    <dbReference type="NCBI Taxonomy" id="553973"/>
    <lineage>
        <taxon>Bacteria</taxon>
        <taxon>Bacillati</taxon>
        <taxon>Bacillota</taxon>
        <taxon>Clostridia</taxon>
        <taxon>Lachnospirales</taxon>
        <taxon>Lachnospiraceae</taxon>
    </lineage>
</organism>
<dbReference type="InterPro" id="IPR038495">
    <property type="entry name" value="ATPase_E_C"/>
</dbReference>
<evidence type="ECO:0000313" key="1">
    <source>
        <dbReference type="EMBL" id="EEG74127.1"/>
    </source>
</evidence>
<sequence length="181" mass="20442">MEEARAQGNAIIKQHEEALLSVFEQHRSEAVRQSETRLKAEATNARQQLNMAASKAQLELKRELSQTQKELKNQLFDEVQTLIYDFMKTDDYKRLLIAYIESAAKFANGETMTLYINPTDADKAAYLEEHTGMTLTVSKEDFIGGIRAVIPGRNILIDHAFKGAIDNEYHKFSFKGGAGIE</sequence>